<keyword evidence="5" id="KW-0808">Transferase</keyword>
<feature type="domain" description="Response regulatory" evidence="15">
    <location>
        <begin position="421"/>
        <end position="536"/>
    </location>
</feature>
<dbReference type="EC" id="2.7.13.3" evidence="3"/>
<name>A0A9X4MB24_9CYAN</name>
<dbReference type="InterPro" id="IPR003661">
    <property type="entry name" value="HisK_dim/P_dom"/>
</dbReference>
<dbReference type="InterPro" id="IPR036890">
    <property type="entry name" value="HATPase_C_sf"/>
</dbReference>
<dbReference type="InterPro" id="IPR011006">
    <property type="entry name" value="CheY-like_superfamily"/>
</dbReference>
<gene>
    <name evidence="16" type="ORF">FEV09_07850</name>
</gene>
<dbReference type="FunFam" id="3.30.565.10:FF:000010">
    <property type="entry name" value="Sensor histidine kinase RcsC"/>
    <property type="match status" value="1"/>
</dbReference>
<evidence type="ECO:0000259" key="15">
    <source>
        <dbReference type="PROSITE" id="PS50110"/>
    </source>
</evidence>
<evidence type="ECO:0000256" key="1">
    <source>
        <dbReference type="ARBA" id="ARBA00000085"/>
    </source>
</evidence>
<dbReference type="SMART" id="SM00388">
    <property type="entry name" value="HisKA"/>
    <property type="match status" value="1"/>
</dbReference>
<comment type="subunit">
    <text evidence="10">At low DSF concentrations, interacts with RpfF.</text>
</comment>
<dbReference type="CDD" id="cd16922">
    <property type="entry name" value="HATPase_EvgS-ArcB-TorS-like"/>
    <property type="match status" value="1"/>
</dbReference>
<dbReference type="PANTHER" id="PTHR45339">
    <property type="entry name" value="HYBRID SIGNAL TRANSDUCTION HISTIDINE KINASE J"/>
    <property type="match status" value="1"/>
</dbReference>
<dbReference type="InterPro" id="IPR005467">
    <property type="entry name" value="His_kinase_dom"/>
</dbReference>
<evidence type="ECO:0000313" key="17">
    <source>
        <dbReference type="Proteomes" id="UP001152872"/>
    </source>
</evidence>
<protein>
    <recommendedName>
        <fullName evidence="12">Circadian input-output histidine kinase CikA</fullName>
        <ecNumber evidence="3">2.7.13.3</ecNumber>
    </recommendedName>
    <alternativeName>
        <fullName evidence="11">Sensory/regulatory protein RpfC</fullName>
    </alternativeName>
</protein>
<dbReference type="GO" id="GO:0000155">
    <property type="term" value="F:phosphorelay sensor kinase activity"/>
    <property type="evidence" value="ECO:0007669"/>
    <property type="project" value="InterPro"/>
</dbReference>
<dbReference type="SMART" id="SM00387">
    <property type="entry name" value="HATPase_c"/>
    <property type="match status" value="1"/>
</dbReference>
<dbReference type="Pfam" id="PF00512">
    <property type="entry name" value="HisKA"/>
    <property type="match status" value="1"/>
</dbReference>
<evidence type="ECO:0000256" key="4">
    <source>
        <dbReference type="ARBA" id="ARBA00022553"/>
    </source>
</evidence>
<evidence type="ECO:0000313" key="16">
    <source>
        <dbReference type="EMBL" id="MDG3494471.1"/>
    </source>
</evidence>
<evidence type="ECO:0000256" key="6">
    <source>
        <dbReference type="ARBA" id="ARBA00022741"/>
    </source>
</evidence>
<dbReference type="Gene3D" id="1.10.287.130">
    <property type="match status" value="1"/>
</dbReference>
<evidence type="ECO:0000256" key="5">
    <source>
        <dbReference type="ARBA" id="ARBA00022679"/>
    </source>
</evidence>
<feature type="domain" description="Histidine kinase" evidence="14">
    <location>
        <begin position="150"/>
        <end position="357"/>
    </location>
</feature>
<feature type="domain" description="Response regulatory" evidence="15">
    <location>
        <begin position="5"/>
        <end position="121"/>
    </location>
</feature>
<dbReference type="InterPro" id="IPR003594">
    <property type="entry name" value="HATPase_dom"/>
</dbReference>
<dbReference type="Gene3D" id="3.30.565.10">
    <property type="entry name" value="Histidine kinase-like ATPase, C-terminal domain"/>
    <property type="match status" value="1"/>
</dbReference>
<keyword evidence="17" id="KW-1185">Reference proteome</keyword>
<evidence type="ECO:0000259" key="14">
    <source>
        <dbReference type="PROSITE" id="PS50109"/>
    </source>
</evidence>
<keyword evidence="9" id="KW-0902">Two-component regulatory system</keyword>
<dbReference type="PANTHER" id="PTHR45339:SF1">
    <property type="entry name" value="HYBRID SIGNAL TRANSDUCTION HISTIDINE KINASE J"/>
    <property type="match status" value="1"/>
</dbReference>
<keyword evidence="6" id="KW-0547">Nucleotide-binding</keyword>
<dbReference type="RefSeq" id="WP_009626544.1">
    <property type="nucleotide sequence ID" value="NZ_VBTY01000048.1"/>
</dbReference>
<comment type="caution">
    <text evidence="16">The sequence shown here is derived from an EMBL/GenBank/DDBJ whole genome shotgun (WGS) entry which is preliminary data.</text>
</comment>
<dbReference type="InterPro" id="IPR004358">
    <property type="entry name" value="Sig_transdc_His_kin-like_C"/>
</dbReference>
<dbReference type="PROSITE" id="PS50109">
    <property type="entry name" value="HIS_KIN"/>
    <property type="match status" value="1"/>
</dbReference>
<dbReference type="CDD" id="cd17546">
    <property type="entry name" value="REC_hyHK_CKI1_RcsC-like"/>
    <property type="match status" value="1"/>
</dbReference>
<evidence type="ECO:0000256" key="8">
    <source>
        <dbReference type="ARBA" id="ARBA00022840"/>
    </source>
</evidence>
<dbReference type="InterPro" id="IPR036097">
    <property type="entry name" value="HisK_dim/P_sf"/>
</dbReference>
<evidence type="ECO:0000256" key="2">
    <source>
        <dbReference type="ARBA" id="ARBA00006402"/>
    </source>
</evidence>
<dbReference type="InterPro" id="IPR001789">
    <property type="entry name" value="Sig_transdc_resp-reg_receiver"/>
</dbReference>
<feature type="modified residue" description="4-aspartylphosphate" evidence="13">
    <location>
        <position position="55"/>
    </location>
</feature>
<reference evidence="16" key="1">
    <citation type="submission" date="2019-05" db="EMBL/GenBank/DDBJ databases">
        <title>Whole genome sequencing of Pseudanabaena catenata USMAC16.</title>
        <authorList>
            <person name="Khan Z."/>
            <person name="Omar W.M."/>
            <person name="Convey P."/>
            <person name="Merican F."/>
            <person name="Najimudin N."/>
        </authorList>
    </citation>
    <scope>NUCLEOTIDE SEQUENCE</scope>
    <source>
        <strain evidence="16">USMAC16</strain>
    </source>
</reference>
<dbReference type="SUPFAM" id="SSF52172">
    <property type="entry name" value="CheY-like"/>
    <property type="match status" value="2"/>
</dbReference>
<dbReference type="AlphaFoldDB" id="A0A9X4MB24"/>
<dbReference type="Gene3D" id="3.40.50.2300">
    <property type="match status" value="2"/>
</dbReference>
<evidence type="ECO:0000256" key="13">
    <source>
        <dbReference type="PROSITE-ProRule" id="PRU00169"/>
    </source>
</evidence>
<feature type="modified residue" description="4-aspartylphosphate" evidence="13">
    <location>
        <position position="470"/>
    </location>
</feature>
<keyword evidence="4 13" id="KW-0597">Phosphoprotein</keyword>
<evidence type="ECO:0000256" key="3">
    <source>
        <dbReference type="ARBA" id="ARBA00012438"/>
    </source>
</evidence>
<dbReference type="Pfam" id="PF02518">
    <property type="entry name" value="HATPase_c"/>
    <property type="match status" value="1"/>
</dbReference>
<dbReference type="PROSITE" id="PS50110">
    <property type="entry name" value="RESPONSE_REGULATORY"/>
    <property type="match status" value="2"/>
</dbReference>
<sequence length="548" mass="60708">MSANKILVVEDEVITARVISEELTALGYTVTDTVTSDEAALTSVSQNAPDLVLMDIILRGSAQDGIAIATILRKEFKIPVIYITAHTDEATLNRAKISEPFGFLVKPFDERDLRVVIEIAMYKHQIEGQLAKAKEDAEAATRAKSMFLANMSHELRTPMNGVLGSTELLAATKLTAEQQNLVQIIQHSGNTLLEIVNDILDFSKIEAGMMTLEAREFVLEDILSAICKLLNKQAQDKQIQLNYAIASHLPSKFIGDSTRMYQILLNLIDNAIKFTPSGHIAISISGQCPNRETEPFQLTFAVCDTGIGIQQEYLAKLFQAFTQADDSISRRYGGTGLGLAITKRLVELMGGTIWAESGGHVGGNPPLNWLPTLYSQGSIFYFEIGLLASSTNTQSTTTQTAEPDVYELKIDTLMAEQFPLRILLVEDNFFNRKIASIILEKLGYQPDHASNGLEAIAAIQQNIYDLVLMDVQMPEMDGLTATKLIRRDIKYYPWIVAMTADVLPEDRQACFDVGMNDYLSKPFKTQDLVRIFSVYIQSKESNPTSLNS</sequence>
<proteinExistence type="inferred from homology"/>
<dbReference type="Pfam" id="PF00072">
    <property type="entry name" value="Response_reg"/>
    <property type="match status" value="2"/>
</dbReference>
<dbReference type="Proteomes" id="UP001152872">
    <property type="component" value="Unassembled WGS sequence"/>
</dbReference>
<organism evidence="16 17">
    <name type="scientific">Pseudanabaena catenata USMAC16</name>
    <dbReference type="NCBI Taxonomy" id="1855837"/>
    <lineage>
        <taxon>Bacteria</taxon>
        <taxon>Bacillati</taxon>
        <taxon>Cyanobacteriota</taxon>
        <taxon>Cyanophyceae</taxon>
        <taxon>Pseudanabaenales</taxon>
        <taxon>Pseudanabaenaceae</taxon>
        <taxon>Pseudanabaena</taxon>
    </lineage>
</organism>
<evidence type="ECO:0000256" key="10">
    <source>
        <dbReference type="ARBA" id="ARBA00064003"/>
    </source>
</evidence>
<dbReference type="CDD" id="cd17534">
    <property type="entry name" value="REC_DC-like"/>
    <property type="match status" value="1"/>
</dbReference>
<dbReference type="SUPFAM" id="SSF47384">
    <property type="entry name" value="Homodimeric domain of signal transducing histidine kinase"/>
    <property type="match status" value="1"/>
</dbReference>
<comment type="catalytic activity">
    <reaction evidence="1">
        <text>ATP + protein L-histidine = ADP + protein N-phospho-L-histidine.</text>
        <dbReference type="EC" id="2.7.13.3"/>
    </reaction>
</comment>
<dbReference type="EMBL" id="VBTY01000048">
    <property type="protein sequence ID" value="MDG3494471.1"/>
    <property type="molecule type" value="Genomic_DNA"/>
</dbReference>
<accession>A0A9X4MB24</accession>
<keyword evidence="8" id="KW-0067">ATP-binding</keyword>
<evidence type="ECO:0000256" key="11">
    <source>
        <dbReference type="ARBA" id="ARBA00068150"/>
    </source>
</evidence>
<comment type="similarity">
    <text evidence="2">In the N-terminal section; belongs to the phytochrome family.</text>
</comment>
<dbReference type="PRINTS" id="PR00344">
    <property type="entry name" value="BCTRLSENSOR"/>
</dbReference>
<dbReference type="CDD" id="cd00082">
    <property type="entry name" value="HisKA"/>
    <property type="match status" value="1"/>
</dbReference>
<dbReference type="GO" id="GO:0005524">
    <property type="term" value="F:ATP binding"/>
    <property type="evidence" value="ECO:0007669"/>
    <property type="project" value="UniProtKB-KW"/>
</dbReference>
<dbReference type="FunFam" id="1.10.287.130:FF:000002">
    <property type="entry name" value="Two-component osmosensing histidine kinase"/>
    <property type="match status" value="1"/>
</dbReference>
<evidence type="ECO:0000256" key="7">
    <source>
        <dbReference type="ARBA" id="ARBA00022777"/>
    </source>
</evidence>
<evidence type="ECO:0000256" key="9">
    <source>
        <dbReference type="ARBA" id="ARBA00023012"/>
    </source>
</evidence>
<dbReference type="SMART" id="SM00448">
    <property type="entry name" value="REC"/>
    <property type="match status" value="2"/>
</dbReference>
<keyword evidence="7" id="KW-0418">Kinase</keyword>
<evidence type="ECO:0000256" key="12">
    <source>
        <dbReference type="ARBA" id="ARBA00074306"/>
    </source>
</evidence>
<dbReference type="SUPFAM" id="SSF55874">
    <property type="entry name" value="ATPase domain of HSP90 chaperone/DNA topoisomerase II/histidine kinase"/>
    <property type="match status" value="1"/>
</dbReference>